<accession>A0A176VR95</accession>
<sequence length="725" mass="81558">MDARDRMRTSSRKAFTGSVVAEAGLMVNWLEELVLARRRSMAAFDGEERVLATAHHIVRSLGTTETMTDDMLKILSKFDDRFSSMNEVLPKKQESGACAESSQEKEAATSEKQPVVETNEVDLEAVEKVVMQWDMASSEAARACLIWECSRDEVASYLQAVDELQSVLESLNVSQSNSNSDRQDHAQSLQQVAMQRLEEEFRHMLVNHSESVDPEWLMETLLGGGSNNSNVEEATEADVHSSGEEEGEEDVPVARPVADLQLDLLPPEIVSDLSDIARRMIQAGYARDCCQVYTTVRKPVLEESLGRLGVEKLTIDEVQKMPWDTLEGRIKKWIQAMKVSVKVLFASEGRLCDQVFAESVATRETCFSDVAQSSIMQLLSFSEAIAISRRTPEKLFKILDMYETLRDLIPEIEAIFTGEGCTKVRSEAAGILMRLGEAARGTFAEFENAIHRDTSRTPVPGGAVHPLTRYVMNYIRFLFDYTETLKQLFGDKKKEVPKLLGEETNGVADFLGDDDKAKNNEKSPLAVQTIWITHVLESNLDGKSKLYKDLSLTYLFLMNNVHYIVQKVKNSEVRGLLGDDWVRKHNSMVRQHATSYQRAAWGKVLSCLRDEGIHATGSAASGVSRVVLKDRFKSFNAAFEDVHKVQSSWIIPDPQLRDELRISIADKLLSAYRSFLGRYRTYLETGKHPEKYIKFGAEDLEKYLNDLFEGSSGSMTLRRKSFSSS</sequence>
<keyword evidence="7" id="KW-1185">Reference proteome</keyword>
<organism evidence="6 7">
    <name type="scientific">Marchantia polymorpha subsp. ruderalis</name>
    <dbReference type="NCBI Taxonomy" id="1480154"/>
    <lineage>
        <taxon>Eukaryota</taxon>
        <taxon>Viridiplantae</taxon>
        <taxon>Streptophyta</taxon>
        <taxon>Embryophyta</taxon>
        <taxon>Marchantiophyta</taxon>
        <taxon>Marchantiopsida</taxon>
        <taxon>Marchantiidae</taxon>
        <taxon>Marchantiales</taxon>
        <taxon>Marchantiaceae</taxon>
        <taxon>Marchantia</taxon>
    </lineage>
</organism>
<feature type="domain" description="Exocyst complex subunit Exo70 C-terminal" evidence="5">
    <location>
        <begin position="331"/>
        <end position="706"/>
    </location>
</feature>
<dbReference type="GO" id="GO:0015031">
    <property type="term" value="P:protein transport"/>
    <property type="evidence" value="ECO:0007669"/>
    <property type="project" value="UniProtKB-KW"/>
</dbReference>
<comment type="similarity">
    <text evidence="1 3">Belongs to the EXO70 family.</text>
</comment>
<dbReference type="Proteomes" id="UP000077202">
    <property type="component" value="Unassembled WGS sequence"/>
</dbReference>
<keyword evidence="2 3" id="KW-0813">Transport</keyword>
<dbReference type="Gene3D" id="1.20.1280.170">
    <property type="entry name" value="Exocyst complex component Exo70"/>
    <property type="match status" value="1"/>
</dbReference>
<evidence type="ECO:0000256" key="1">
    <source>
        <dbReference type="ARBA" id="ARBA00006756"/>
    </source>
</evidence>
<dbReference type="EMBL" id="LVLJ01003166">
    <property type="protein sequence ID" value="OAE22525.1"/>
    <property type="molecule type" value="Genomic_DNA"/>
</dbReference>
<keyword evidence="3" id="KW-0268">Exocytosis</keyword>
<evidence type="ECO:0000259" key="5">
    <source>
        <dbReference type="Pfam" id="PF03081"/>
    </source>
</evidence>
<evidence type="ECO:0000256" key="4">
    <source>
        <dbReference type="SAM" id="MobiDB-lite"/>
    </source>
</evidence>
<gene>
    <name evidence="6" type="ORF">AXG93_2423s1120</name>
</gene>
<comment type="caution">
    <text evidence="6">The sequence shown here is derived from an EMBL/GenBank/DDBJ whole genome shotgun (WGS) entry which is preliminary data.</text>
</comment>
<dbReference type="GO" id="GO:0000145">
    <property type="term" value="C:exocyst"/>
    <property type="evidence" value="ECO:0007669"/>
    <property type="project" value="InterPro"/>
</dbReference>
<dbReference type="InterPro" id="IPR004140">
    <property type="entry name" value="Exo70"/>
</dbReference>
<comment type="function">
    <text evidence="3">Component of the exocyst complex.</text>
</comment>
<name>A0A176VR95_MARPO</name>
<dbReference type="AlphaFoldDB" id="A0A176VR95"/>
<protein>
    <recommendedName>
        <fullName evidence="3">Exocyst subunit Exo70 family protein</fullName>
    </recommendedName>
</protein>
<dbReference type="Pfam" id="PF20669">
    <property type="entry name" value="Exo70_N"/>
    <property type="match status" value="1"/>
</dbReference>
<evidence type="ECO:0000313" key="6">
    <source>
        <dbReference type="EMBL" id="OAE22525.1"/>
    </source>
</evidence>
<dbReference type="GO" id="GO:0005546">
    <property type="term" value="F:phosphatidylinositol-4,5-bisphosphate binding"/>
    <property type="evidence" value="ECO:0007669"/>
    <property type="project" value="InterPro"/>
</dbReference>
<dbReference type="PANTHER" id="PTHR12542:SF96">
    <property type="entry name" value="EXOCYST COMPLEX COMPONENT EXO70B1"/>
    <property type="match status" value="1"/>
</dbReference>
<evidence type="ECO:0000256" key="3">
    <source>
        <dbReference type="RuleBase" id="RU365026"/>
    </source>
</evidence>
<dbReference type="PANTHER" id="PTHR12542">
    <property type="entry name" value="EXOCYST COMPLEX PROTEIN EXO70"/>
    <property type="match status" value="1"/>
</dbReference>
<evidence type="ECO:0000313" key="7">
    <source>
        <dbReference type="Proteomes" id="UP000077202"/>
    </source>
</evidence>
<dbReference type="FunFam" id="1.20.1280.170:FF:000003">
    <property type="entry name" value="Exocyst subunit Exo70 family protein"/>
    <property type="match status" value="1"/>
</dbReference>
<dbReference type="InterPro" id="IPR046364">
    <property type="entry name" value="Exo70_C"/>
</dbReference>
<dbReference type="Pfam" id="PF03081">
    <property type="entry name" value="Exo70_C"/>
    <property type="match status" value="1"/>
</dbReference>
<feature type="region of interest" description="Disordered" evidence="4">
    <location>
        <begin position="90"/>
        <end position="114"/>
    </location>
</feature>
<keyword evidence="3" id="KW-0653">Protein transport</keyword>
<reference evidence="6" key="1">
    <citation type="submission" date="2016-03" db="EMBL/GenBank/DDBJ databases">
        <title>Mechanisms controlling the formation of the plant cell surface in tip-growing cells are functionally conserved among land plants.</title>
        <authorList>
            <person name="Honkanen S."/>
            <person name="Jones V.A."/>
            <person name="Morieri G."/>
            <person name="Champion C."/>
            <person name="Hetherington A.J."/>
            <person name="Kelly S."/>
            <person name="Saint-Marcoux D."/>
            <person name="Proust H."/>
            <person name="Prescott H."/>
            <person name="Dolan L."/>
        </authorList>
    </citation>
    <scope>NUCLEOTIDE SEQUENCE [LARGE SCALE GENOMIC DNA]</scope>
    <source>
        <tissue evidence="6">Whole gametophyte</tissue>
    </source>
</reference>
<proteinExistence type="inferred from homology"/>
<dbReference type="InterPro" id="IPR016159">
    <property type="entry name" value="Cullin_repeat-like_dom_sf"/>
</dbReference>
<evidence type="ECO:0000256" key="2">
    <source>
        <dbReference type="ARBA" id="ARBA00022448"/>
    </source>
</evidence>
<feature type="region of interest" description="Disordered" evidence="4">
    <location>
        <begin position="225"/>
        <end position="251"/>
    </location>
</feature>
<dbReference type="GO" id="GO:0006887">
    <property type="term" value="P:exocytosis"/>
    <property type="evidence" value="ECO:0007669"/>
    <property type="project" value="UniProtKB-KW"/>
</dbReference>
<dbReference type="SUPFAM" id="SSF74788">
    <property type="entry name" value="Cullin repeat-like"/>
    <property type="match status" value="1"/>
</dbReference>